<name>A0A845HGN3_9BURK</name>
<organism evidence="2 3">
    <name type="scientific">Duganella vulcania</name>
    <dbReference type="NCBI Taxonomy" id="2692166"/>
    <lineage>
        <taxon>Bacteria</taxon>
        <taxon>Pseudomonadati</taxon>
        <taxon>Pseudomonadota</taxon>
        <taxon>Betaproteobacteria</taxon>
        <taxon>Burkholderiales</taxon>
        <taxon>Oxalobacteraceae</taxon>
        <taxon>Telluria group</taxon>
        <taxon>Duganella</taxon>
    </lineage>
</organism>
<gene>
    <name evidence="2" type="ORF">GTP81_08320</name>
</gene>
<proteinExistence type="predicted"/>
<feature type="chain" id="PRO_5032685075" description="Carboxypeptidase regulatory-like domain-containing protein" evidence="1">
    <location>
        <begin position="22"/>
        <end position="135"/>
    </location>
</feature>
<accession>A0A845HGN3</accession>
<dbReference type="RefSeq" id="WP_161089442.1">
    <property type="nucleotide sequence ID" value="NZ_WWCV01000011.1"/>
</dbReference>
<reference evidence="2 3" key="1">
    <citation type="submission" date="2019-12" db="EMBL/GenBank/DDBJ databases">
        <title>Novel species isolated from a subtropical stream in China.</title>
        <authorList>
            <person name="Lu H."/>
        </authorList>
    </citation>
    <scope>NUCLEOTIDE SEQUENCE [LARGE SCALE GENOMIC DNA]</scope>
    <source>
        <strain evidence="2 3">FT107W</strain>
    </source>
</reference>
<sequence>MKSLMILALLLGISHFDAVSSADLTSSAPPAGCEGNAGIGADERESMEAARQEHNLRLTFATKVTGEYQADVAVTLSDQVGKPVASFVSPGPICDLDIAPGHYRVTATVHGDTLSRIAVVLLPGAAADRRRCKFF</sequence>
<dbReference type="EMBL" id="WWCV01000011">
    <property type="protein sequence ID" value="MYN16755.1"/>
    <property type="molecule type" value="Genomic_DNA"/>
</dbReference>
<dbReference type="AlphaFoldDB" id="A0A845HGN3"/>
<evidence type="ECO:0000313" key="2">
    <source>
        <dbReference type="EMBL" id="MYN16755.1"/>
    </source>
</evidence>
<keyword evidence="3" id="KW-1185">Reference proteome</keyword>
<evidence type="ECO:0000313" key="3">
    <source>
        <dbReference type="Proteomes" id="UP000484875"/>
    </source>
</evidence>
<evidence type="ECO:0008006" key="4">
    <source>
        <dbReference type="Google" id="ProtNLM"/>
    </source>
</evidence>
<protein>
    <recommendedName>
        <fullName evidence="4">Carboxypeptidase regulatory-like domain-containing protein</fullName>
    </recommendedName>
</protein>
<keyword evidence="1" id="KW-0732">Signal</keyword>
<dbReference type="Proteomes" id="UP000484875">
    <property type="component" value="Unassembled WGS sequence"/>
</dbReference>
<evidence type="ECO:0000256" key="1">
    <source>
        <dbReference type="SAM" id="SignalP"/>
    </source>
</evidence>
<comment type="caution">
    <text evidence="2">The sequence shown here is derived from an EMBL/GenBank/DDBJ whole genome shotgun (WGS) entry which is preliminary data.</text>
</comment>
<feature type="signal peptide" evidence="1">
    <location>
        <begin position="1"/>
        <end position="21"/>
    </location>
</feature>